<reference evidence="1 2" key="1">
    <citation type="submission" date="2016-08" db="EMBL/GenBank/DDBJ databases">
        <title>Genome sequencing of Vibrio scophthalmi strain FP3289, an isolated from Paralichthys olivaceus.</title>
        <authorList>
            <person name="Han H.-J."/>
        </authorList>
    </citation>
    <scope>NUCLEOTIDE SEQUENCE [LARGE SCALE GENOMIC DNA]</scope>
    <source>
        <strain evidence="1 2">FP3289</strain>
    </source>
</reference>
<dbReference type="Proteomes" id="UP000095131">
    <property type="component" value="Unassembled WGS sequence"/>
</dbReference>
<comment type="caution">
    <text evidence="1">The sequence shown here is derived from an EMBL/GenBank/DDBJ whole genome shotgun (WGS) entry which is preliminary data.</text>
</comment>
<evidence type="ECO:0000313" key="2">
    <source>
        <dbReference type="Proteomes" id="UP000095131"/>
    </source>
</evidence>
<organism evidence="1 2">
    <name type="scientific">Vibrio scophthalmi</name>
    <dbReference type="NCBI Taxonomy" id="45658"/>
    <lineage>
        <taxon>Bacteria</taxon>
        <taxon>Pseudomonadati</taxon>
        <taxon>Pseudomonadota</taxon>
        <taxon>Gammaproteobacteria</taxon>
        <taxon>Vibrionales</taxon>
        <taxon>Vibrionaceae</taxon>
        <taxon>Vibrio</taxon>
    </lineage>
</organism>
<dbReference type="RefSeq" id="WP_069446143.1">
    <property type="nucleotide sequence ID" value="NZ_MDCJ01000002.1"/>
</dbReference>
<sequence>MFPIGEPNDDTLGLNSRKTQGYGRYLGTREILGIIEVVGDSTKFKEASSRDKGFVVTASSQQLFKFFYNHALKRLYL</sequence>
<name>A0A1E3WL84_9VIBR</name>
<accession>A0A1E3WL84</accession>
<evidence type="ECO:0000313" key="1">
    <source>
        <dbReference type="EMBL" id="ODS10536.1"/>
    </source>
</evidence>
<dbReference type="AlphaFoldDB" id="A0A1E3WL84"/>
<gene>
    <name evidence="1" type="ORF">VSF3289_00795</name>
</gene>
<protein>
    <submittedName>
        <fullName evidence="1">Uncharacterized protein</fullName>
    </submittedName>
</protein>
<dbReference type="EMBL" id="MDCJ01000002">
    <property type="protein sequence ID" value="ODS10536.1"/>
    <property type="molecule type" value="Genomic_DNA"/>
</dbReference>
<proteinExistence type="predicted"/>